<dbReference type="EMBL" id="JAACJO010000004">
    <property type="protein sequence ID" value="KAF5359439.1"/>
    <property type="molecule type" value="Genomic_DNA"/>
</dbReference>
<keyword evidence="3" id="KW-1185">Reference proteome</keyword>
<organism evidence="2 3">
    <name type="scientific">Leucocoprinus leucothites</name>
    <dbReference type="NCBI Taxonomy" id="201217"/>
    <lineage>
        <taxon>Eukaryota</taxon>
        <taxon>Fungi</taxon>
        <taxon>Dikarya</taxon>
        <taxon>Basidiomycota</taxon>
        <taxon>Agaricomycotina</taxon>
        <taxon>Agaricomycetes</taxon>
        <taxon>Agaricomycetidae</taxon>
        <taxon>Agaricales</taxon>
        <taxon>Agaricineae</taxon>
        <taxon>Agaricaceae</taxon>
        <taxon>Leucocoprinus</taxon>
    </lineage>
</organism>
<evidence type="ECO:0000313" key="3">
    <source>
        <dbReference type="Proteomes" id="UP000559027"/>
    </source>
</evidence>
<feature type="region of interest" description="Disordered" evidence="1">
    <location>
        <begin position="140"/>
        <end position="173"/>
    </location>
</feature>
<evidence type="ECO:0000256" key="1">
    <source>
        <dbReference type="SAM" id="MobiDB-lite"/>
    </source>
</evidence>
<comment type="caution">
    <text evidence="2">The sequence shown here is derived from an EMBL/GenBank/DDBJ whole genome shotgun (WGS) entry which is preliminary data.</text>
</comment>
<sequence>MSLRNPSSGRPSTARPIPQLPDDLWAHVCRFLTDEQVRGMYSLNRSLYRIAMVLRYREVSVGSLQGAGSEGAKRCLSIADNAELRGHIQSLLFTSTRFGVNEFSSSDNFAAAEAAIKKFGDQLAVVKVAVTRWKSKVQSPESPIAPQFQRPLSPSPRPSGSLSRTISLSRRKTQEQVARDQVIADLSFFLGHLPKLRALTIHHPDPGEETKHEDAWSLSLLPQCGSEAPYATSLRTLALSGSIASWKRLIPHYYEWPHLVEFDVKVDDGYQNAQDNTYALRLELAPFIRRHSKTLMGVSFRSAMALDLTSLYDGMGWLPHLESFEIEQPYFPPSLNHSDALNQLLLRHRDTLKSFKWSFVDPSGATVQSFKLNPQDWFEQPPYHLTLPSLRHLRLSFPGPSESALFEGAHFYCARHTSTITQLRLSGISLKLFQFHELLLLVGSKHLQELDISLDVLTSAVLSNLSTKFAALKTLRLTYASVGRQKSTSEPILVDPTAGGILKIPNVPVVKTWQFRQDMATLVLSGWQLVELYLKKSGDRSWREYKVDQVGKLVVKSLPRIGFVNDMYREAFLQL</sequence>
<evidence type="ECO:0008006" key="4">
    <source>
        <dbReference type="Google" id="ProtNLM"/>
    </source>
</evidence>
<name>A0A8H5LJH4_9AGAR</name>
<dbReference type="Gene3D" id="3.80.10.10">
    <property type="entry name" value="Ribonuclease Inhibitor"/>
    <property type="match status" value="1"/>
</dbReference>
<accession>A0A8H5LJH4</accession>
<dbReference type="Proteomes" id="UP000559027">
    <property type="component" value="Unassembled WGS sequence"/>
</dbReference>
<reference evidence="2 3" key="1">
    <citation type="journal article" date="2020" name="ISME J.">
        <title>Uncovering the hidden diversity of litter-decomposition mechanisms in mushroom-forming fungi.</title>
        <authorList>
            <person name="Floudas D."/>
            <person name="Bentzer J."/>
            <person name="Ahren D."/>
            <person name="Johansson T."/>
            <person name="Persson P."/>
            <person name="Tunlid A."/>
        </authorList>
    </citation>
    <scope>NUCLEOTIDE SEQUENCE [LARGE SCALE GENOMIC DNA]</scope>
    <source>
        <strain evidence="2 3">CBS 146.42</strain>
    </source>
</reference>
<proteinExistence type="predicted"/>
<protein>
    <recommendedName>
        <fullName evidence="4">F-box domain-containing protein</fullName>
    </recommendedName>
</protein>
<dbReference type="OrthoDB" id="3039255at2759"/>
<gene>
    <name evidence="2" type="ORF">D9756_003476</name>
</gene>
<dbReference type="AlphaFoldDB" id="A0A8H5LJH4"/>
<dbReference type="SUPFAM" id="SSF52047">
    <property type="entry name" value="RNI-like"/>
    <property type="match status" value="1"/>
</dbReference>
<dbReference type="InterPro" id="IPR032675">
    <property type="entry name" value="LRR_dom_sf"/>
</dbReference>
<evidence type="ECO:0000313" key="2">
    <source>
        <dbReference type="EMBL" id="KAF5359439.1"/>
    </source>
</evidence>